<feature type="compositionally biased region" description="Pro residues" evidence="1">
    <location>
        <begin position="64"/>
        <end position="78"/>
    </location>
</feature>
<dbReference type="STRING" id="1679444.PYTT_1049"/>
<protein>
    <submittedName>
        <fullName evidence="2">Uncharacterized protein</fullName>
    </submittedName>
</protein>
<reference evidence="3" key="1">
    <citation type="submission" date="2016-09" db="EMBL/GenBank/DDBJ databases">
        <authorList>
            <person name="Koehorst J."/>
        </authorList>
    </citation>
    <scope>NUCLEOTIDE SEQUENCE [LARGE SCALE GENOMIC DNA]</scope>
</reference>
<evidence type="ECO:0000256" key="1">
    <source>
        <dbReference type="SAM" id="MobiDB-lite"/>
    </source>
</evidence>
<keyword evidence="3" id="KW-1185">Reference proteome</keyword>
<dbReference type="Proteomes" id="UP000176204">
    <property type="component" value="Chromosome I"/>
</dbReference>
<organism evidence="2 3">
    <name type="scientific">Akkermansia glycaniphila</name>
    <dbReference type="NCBI Taxonomy" id="1679444"/>
    <lineage>
        <taxon>Bacteria</taxon>
        <taxon>Pseudomonadati</taxon>
        <taxon>Verrucomicrobiota</taxon>
        <taxon>Verrucomicrobiia</taxon>
        <taxon>Verrucomicrobiales</taxon>
        <taxon>Akkermansiaceae</taxon>
        <taxon>Akkermansia</taxon>
    </lineage>
</organism>
<proteinExistence type="predicted"/>
<gene>
    <name evidence="2" type="ORF">PYTT_1049</name>
</gene>
<evidence type="ECO:0000313" key="2">
    <source>
        <dbReference type="EMBL" id="SEH82849.1"/>
    </source>
</evidence>
<dbReference type="RefSeq" id="WP_067773441.1">
    <property type="nucleotide sequence ID" value="NZ_LIGX01000011.1"/>
</dbReference>
<dbReference type="EMBL" id="LT629973">
    <property type="protein sequence ID" value="SEH82849.1"/>
    <property type="molecule type" value="Genomic_DNA"/>
</dbReference>
<name>A0A1C7PDQ0_9BACT</name>
<accession>A0A1C7PDQ0</accession>
<feature type="compositionally biased region" description="Low complexity" evidence="1">
    <location>
        <begin position="44"/>
        <end position="63"/>
    </location>
</feature>
<evidence type="ECO:0000313" key="3">
    <source>
        <dbReference type="Proteomes" id="UP000176204"/>
    </source>
</evidence>
<sequence length="94" mass="9775">MKPHRGIAILSVLFCASCQVQQYIDNEDLRIYNTPIGKTKLTRPAAAAAPETQASIPANTPAAPATPAPAAPAQPLPPSIQSGSDWTEETPGAI</sequence>
<dbReference type="AlphaFoldDB" id="A0A1C7PDQ0"/>
<dbReference type="KEGG" id="agl:PYTT_1049"/>
<feature type="region of interest" description="Disordered" evidence="1">
    <location>
        <begin position="40"/>
        <end position="94"/>
    </location>
</feature>